<comment type="caution">
    <text evidence="10">The sequence shown here is derived from an EMBL/GenBank/DDBJ whole genome shotgun (WGS) entry which is preliminary data.</text>
</comment>
<evidence type="ECO:0000313" key="11">
    <source>
        <dbReference type="Proteomes" id="UP001589813"/>
    </source>
</evidence>
<evidence type="ECO:0000313" key="10">
    <source>
        <dbReference type="EMBL" id="MFC0049306.1"/>
    </source>
</evidence>
<dbReference type="NCBIfam" id="NF009309">
    <property type="entry name" value="PRK12666.1"/>
    <property type="match status" value="1"/>
</dbReference>
<keyword evidence="5 8" id="KW-1133">Transmembrane helix</keyword>
<feature type="domain" description="NADH:quinone oxidoreductase/Mrp antiporter transmembrane" evidence="9">
    <location>
        <begin position="127"/>
        <end position="421"/>
    </location>
</feature>
<feature type="transmembrane region" description="Helical" evidence="8">
    <location>
        <begin position="130"/>
        <end position="147"/>
    </location>
</feature>
<feature type="transmembrane region" description="Helical" evidence="8">
    <location>
        <begin position="159"/>
        <end position="184"/>
    </location>
</feature>
<dbReference type="InterPro" id="IPR050586">
    <property type="entry name" value="CPA3_Na-H_Antiporter_D"/>
</dbReference>
<sequence length="493" mass="52361">MSHLVILPILLPALFAVLLLLQPLTGAAQRRRSYSVVAMLLTFLVSSVLLWQQTNVPAQHYLLGNWAQPFGILLVADQLSALFVWLTSLLALAVTLYSCSGDDEKGAYFHPLLHFLLMGLNGAFLTGDLFNLFVFFEVLLISSYGLLVHGGGKKRIQAALHYVVLNLVGSALFLLALALLYAMLGSLHMADMAQRISVLEPSQALAVKAAAALLLIVFGLKAALLPFHFWLPAAYSQANASVAAIFAVMTKVGIYSLLRVFGLLFGATAGTLSGYGDTLLWWGGLLTMLLATAMVLAAVDLKGMAAALVLLSAGTLLTALGSGVAEVKAAALLYAVHSSWIGAVWFLLADQIGQQRGSVGDRLVPGPRLVQPQLYGWLFALSALVVIGMPPFSGFIAKLWLLQGITSHPAGMLLVAVLLLSSLAVLIALSRAGSMLFWRANSPAQDLSPASRLPVSAVALLLISGLTLVLCGNWWTQFCLDAIAQLQAGVGVH</sequence>
<feature type="transmembrane region" description="Helical" evidence="8">
    <location>
        <begin position="306"/>
        <end position="325"/>
    </location>
</feature>
<reference evidence="10 11" key="1">
    <citation type="submission" date="2024-09" db="EMBL/GenBank/DDBJ databases">
        <authorList>
            <person name="Sun Q."/>
            <person name="Mori K."/>
        </authorList>
    </citation>
    <scope>NUCLEOTIDE SEQUENCE [LARGE SCALE GENOMIC DNA]</scope>
    <source>
        <strain evidence="10 11">KCTC 23315</strain>
    </source>
</reference>
<evidence type="ECO:0000256" key="7">
    <source>
        <dbReference type="RuleBase" id="RU000320"/>
    </source>
</evidence>
<dbReference type="Pfam" id="PF00361">
    <property type="entry name" value="Proton_antipo_M"/>
    <property type="match status" value="1"/>
</dbReference>
<name>A0ABV6BEL3_9GAMM</name>
<dbReference type="Proteomes" id="UP001589813">
    <property type="component" value="Unassembled WGS sequence"/>
</dbReference>
<feature type="transmembrane region" description="Helical" evidence="8">
    <location>
        <begin position="374"/>
        <end position="392"/>
    </location>
</feature>
<feature type="transmembrane region" description="Helical" evidence="8">
    <location>
        <begin position="243"/>
        <end position="267"/>
    </location>
</feature>
<keyword evidence="4 7" id="KW-0812">Transmembrane</keyword>
<dbReference type="PANTHER" id="PTHR42703">
    <property type="entry name" value="NADH DEHYDROGENASE"/>
    <property type="match status" value="1"/>
</dbReference>
<dbReference type="InterPro" id="IPR001750">
    <property type="entry name" value="ND/Mrp_TM"/>
</dbReference>
<dbReference type="PANTHER" id="PTHR42703:SF1">
    <property type="entry name" value="NA(+)_H(+) ANTIPORTER SUBUNIT D1"/>
    <property type="match status" value="1"/>
</dbReference>
<feature type="transmembrane region" description="Helical" evidence="8">
    <location>
        <begin position="34"/>
        <end position="52"/>
    </location>
</feature>
<evidence type="ECO:0000256" key="1">
    <source>
        <dbReference type="ARBA" id="ARBA00004651"/>
    </source>
</evidence>
<feature type="transmembrane region" description="Helical" evidence="8">
    <location>
        <begin position="331"/>
        <end position="353"/>
    </location>
</feature>
<feature type="transmembrane region" description="Helical" evidence="8">
    <location>
        <begin position="6"/>
        <end position="22"/>
    </location>
</feature>
<evidence type="ECO:0000256" key="6">
    <source>
        <dbReference type="ARBA" id="ARBA00023136"/>
    </source>
</evidence>
<keyword evidence="11" id="KW-1185">Reference proteome</keyword>
<evidence type="ECO:0000256" key="4">
    <source>
        <dbReference type="ARBA" id="ARBA00022692"/>
    </source>
</evidence>
<comment type="similarity">
    <text evidence="2">Belongs to the CPA3 antiporters (TC 2.A.63) subunit D family.</text>
</comment>
<dbReference type="InterPro" id="IPR003918">
    <property type="entry name" value="NADH_UbQ_OxRdtase"/>
</dbReference>
<feature type="transmembrane region" description="Helical" evidence="8">
    <location>
        <begin position="453"/>
        <end position="475"/>
    </location>
</feature>
<feature type="transmembrane region" description="Helical" evidence="8">
    <location>
        <begin position="204"/>
        <end position="231"/>
    </location>
</feature>
<evidence type="ECO:0000256" key="2">
    <source>
        <dbReference type="ARBA" id="ARBA00005346"/>
    </source>
</evidence>
<feature type="transmembrane region" description="Helical" evidence="8">
    <location>
        <begin position="72"/>
        <end position="94"/>
    </location>
</feature>
<feature type="transmembrane region" description="Helical" evidence="8">
    <location>
        <begin position="279"/>
        <end position="299"/>
    </location>
</feature>
<dbReference type="PRINTS" id="PR01437">
    <property type="entry name" value="NUOXDRDTASE4"/>
</dbReference>
<accession>A0ABV6BEL3</accession>
<dbReference type="EMBL" id="JBHLXP010000003">
    <property type="protein sequence ID" value="MFC0049306.1"/>
    <property type="molecule type" value="Genomic_DNA"/>
</dbReference>
<evidence type="ECO:0000256" key="8">
    <source>
        <dbReference type="SAM" id="Phobius"/>
    </source>
</evidence>
<keyword evidence="3" id="KW-1003">Cell membrane</keyword>
<evidence type="ECO:0000256" key="3">
    <source>
        <dbReference type="ARBA" id="ARBA00022475"/>
    </source>
</evidence>
<comment type="subcellular location">
    <subcellularLocation>
        <location evidence="1">Cell membrane</location>
        <topology evidence="1">Multi-pass membrane protein</topology>
    </subcellularLocation>
    <subcellularLocation>
        <location evidence="7">Membrane</location>
        <topology evidence="7">Multi-pass membrane protein</topology>
    </subcellularLocation>
</comment>
<keyword evidence="6 8" id="KW-0472">Membrane</keyword>
<feature type="transmembrane region" description="Helical" evidence="8">
    <location>
        <begin position="412"/>
        <end position="432"/>
    </location>
</feature>
<protein>
    <submittedName>
        <fullName evidence="10">Monovalent cation/H+ antiporter subunit D</fullName>
    </submittedName>
</protein>
<dbReference type="RefSeq" id="WP_377244890.1">
    <property type="nucleotide sequence ID" value="NZ_JBHLXP010000003.1"/>
</dbReference>
<organism evidence="10 11">
    <name type="scientific">Rheinheimera tilapiae</name>
    <dbReference type="NCBI Taxonomy" id="875043"/>
    <lineage>
        <taxon>Bacteria</taxon>
        <taxon>Pseudomonadati</taxon>
        <taxon>Pseudomonadota</taxon>
        <taxon>Gammaproteobacteria</taxon>
        <taxon>Chromatiales</taxon>
        <taxon>Chromatiaceae</taxon>
        <taxon>Rheinheimera</taxon>
    </lineage>
</organism>
<evidence type="ECO:0000259" key="9">
    <source>
        <dbReference type="Pfam" id="PF00361"/>
    </source>
</evidence>
<gene>
    <name evidence="10" type="ORF">ACFFJP_13495</name>
</gene>
<feature type="transmembrane region" description="Helical" evidence="8">
    <location>
        <begin position="106"/>
        <end position="124"/>
    </location>
</feature>
<evidence type="ECO:0000256" key="5">
    <source>
        <dbReference type="ARBA" id="ARBA00022989"/>
    </source>
</evidence>
<proteinExistence type="inferred from homology"/>